<dbReference type="EMBL" id="AP018174">
    <property type="protein sequence ID" value="BAY18195.1"/>
    <property type="molecule type" value="Genomic_DNA"/>
</dbReference>
<organism evidence="3 4">
    <name type="scientific">Anabaenopsis circularis NIES-21</name>
    <dbReference type="NCBI Taxonomy" id="1085406"/>
    <lineage>
        <taxon>Bacteria</taxon>
        <taxon>Bacillati</taxon>
        <taxon>Cyanobacteriota</taxon>
        <taxon>Cyanophyceae</taxon>
        <taxon>Nostocales</taxon>
        <taxon>Nodulariaceae</taxon>
        <taxon>Anabaenopsis</taxon>
    </lineage>
</organism>
<evidence type="ECO:0000256" key="1">
    <source>
        <dbReference type="SAM" id="SignalP"/>
    </source>
</evidence>
<evidence type="ECO:0000259" key="2">
    <source>
        <dbReference type="Pfam" id="PF01120"/>
    </source>
</evidence>
<sequence>MIKFLVRTLFATLSVTVFLNLFASVALAQRSYEPTTESLSKHEVPDWFKDAKLGIFIHWGAYSVPGLCTTNWGTEQSRCRAWLGILV</sequence>
<proteinExistence type="predicted"/>
<dbReference type="GO" id="GO:0004560">
    <property type="term" value="F:alpha-L-fucosidase activity"/>
    <property type="evidence" value="ECO:0007669"/>
    <property type="project" value="InterPro"/>
</dbReference>
<dbReference type="Proteomes" id="UP000218287">
    <property type="component" value="Chromosome"/>
</dbReference>
<dbReference type="SUPFAM" id="SSF51445">
    <property type="entry name" value="(Trans)glycosidases"/>
    <property type="match status" value="1"/>
</dbReference>
<accession>A0A1Z4GL30</accession>
<dbReference type="AlphaFoldDB" id="A0A1Z4GL30"/>
<feature type="signal peptide" evidence="1">
    <location>
        <begin position="1"/>
        <end position="28"/>
    </location>
</feature>
<dbReference type="InterPro" id="IPR057739">
    <property type="entry name" value="Glyco_hydro_29_N"/>
</dbReference>
<feature type="chain" id="PRO_5012418953" description="Glycoside hydrolase family 29 N-terminal domain-containing protein" evidence="1">
    <location>
        <begin position="29"/>
        <end position="87"/>
    </location>
</feature>
<dbReference type="Gene3D" id="3.20.20.80">
    <property type="entry name" value="Glycosidases"/>
    <property type="match status" value="1"/>
</dbReference>
<name>A0A1Z4GL30_9CYAN</name>
<reference evidence="3 4" key="1">
    <citation type="submission" date="2017-06" db="EMBL/GenBank/DDBJ databases">
        <title>Genome sequencing of cyanobaciteial culture collection at National Institute for Environmental Studies (NIES).</title>
        <authorList>
            <person name="Hirose Y."/>
            <person name="Shimura Y."/>
            <person name="Fujisawa T."/>
            <person name="Nakamura Y."/>
            <person name="Kawachi M."/>
        </authorList>
    </citation>
    <scope>NUCLEOTIDE SEQUENCE [LARGE SCALE GENOMIC DNA]</scope>
    <source>
        <strain evidence="3 4">NIES-21</strain>
    </source>
</reference>
<dbReference type="Pfam" id="PF01120">
    <property type="entry name" value="Alpha_L_fucos"/>
    <property type="match status" value="1"/>
</dbReference>
<gene>
    <name evidence="3" type="ORF">NIES21_40390</name>
</gene>
<dbReference type="GO" id="GO:0005975">
    <property type="term" value="P:carbohydrate metabolic process"/>
    <property type="evidence" value="ECO:0007669"/>
    <property type="project" value="InterPro"/>
</dbReference>
<dbReference type="InterPro" id="IPR017853">
    <property type="entry name" value="GH"/>
</dbReference>
<protein>
    <recommendedName>
        <fullName evidence="2">Glycoside hydrolase family 29 N-terminal domain-containing protein</fullName>
    </recommendedName>
</protein>
<evidence type="ECO:0000313" key="3">
    <source>
        <dbReference type="EMBL" id="BAY18195.1"/>
    </source>
</evidence>
<evidence type="ECO:0000313" key="4">
    <source>
        <dbReference type="Proteomes" id="UP000218287"/>
    </source>
</evidence>
<feature type="domain" description="Glycoside hydrolase family 29 N-terminal" evidence="2">
    <location>
        <begin position="24"/>
        <end position="76"/>
    </location>
</feature>
<keyword evidence="4" id="KW-1185">Reference proteome</keyword>
<keyword evidence="1" id="KW-0732">Signal</keyword>